<feature type="domain" description="Flavodoxin-like" evidence="1">
    <location>
        <begin position="4"/>
        <end position="157"/>
    </location>
</feature>
<dbReference type="Gene3D" id="3.40.50.360">
    <property type="match status" value="1"/>
</dbReference>
<dbReference type="GO" id="GO:0006783">
    <property type="term" value="P:heme biosynthetic process"/>
    <property type="evidence" value="ECO:0007669"/>
    <property type="project" value="TreeGrafter"/>
</dbReference>
<dbReference type="Pfam" id="PF12724">
    <property type="entry name" value="Flavodoxin_5"/>
    <property type="match status" value="1"/>
</dbReference>
<dbReference type="PANTHER" id="PTHR38030:SF2">
    <property type="entry name" value="PROTOPORPHYRINOGEN IX DEHYDROGENASE [QUINONE]"/>
    <property type="match status" value="1"/>
</dbReference>
<evidence type="ECO:0000313" key="3">
    <source>
        <dbReference type="Proteomes" id="UP000274601"/>
    </source>
</evidence>
<dbReference type="InterPro" id="IPR029039">
    <property type="entry name" value="Flavoprotein-like_sf"/>
</dbReference>
<accession>A0A495QGP4</accession>
<dbReference type="AlphaFoldDB" id="A0A495QGP4"/>
<protein>
    <submittedName>
        <fullName evidence="2">Menaquinone-dependent protoporphyrinogen oxidase</fullName>
    </submittedName>
</protein>
<comment type="caution">
    <text evidence="2">The sequence shown here is derived from an EMBL/GenBank/DDBJ whole genome shotgun (WGS) entry which is preliminary data.</text>
</comment>
<evidence type="ECO:0000259" key="1">
    <source>
        <dbReference type="PROSITE" id="PS50902"/>
    </source>
</evidence>
<dbReference type="InterPro" id="IPR052200">
    <property type="entry name" value="Protoporphyrinogen_IX_DH"/>
</dbReference>
<dbReference type="InterPro" id="IPR026816">
    <property type="entry name" value="Flavodoxin_dom"/>
</dbReference>
<keyword evidence="3" id="KW-1185">Reference proteome</keyword>
<dbReference type="RefSeq" id="WP_211343209.1">
    <property type="nucleotide sequence ID" value="NZ_RBWU01000006.1"/>
</dbReference>
<dbReference type="GO" id="GO:0070819">
    <property type="term" value="F:menaquinone-dependent protoporphyrinogen oxidase activity"/>
    <property type="evidence" value="ECO:0007669"/>
    <property type="project" value="TreeGrafter"/>
</dbReference>
<name>A0A495QGP4_9ACTN</name>
<reference evidence="2 3" key="1">
    <citation type="submission" date="2018-10" db="EMBL/GenBank/DDBJ databases">
        <title>Genomic Encyclopedia of Archaeal and Bacterial Type Strains, Phase II (KMG-II): from individual species to whole genera.</title>
        <authorList>
            <person name="Goeker M."/>
        </authorList>
    </citation>
    <scope>NUCLEOTIDE SEQUENCE [LARGE SCALE GENOMIC DNA]</scope>
    <source>
        <strain evidence="2 3">DSM 43383</strain>
    </source>
</reference>
<gene>
    <name evidence="2" type="ORF">BZB76_5501</name>
</gene>
<proteinExistence type="predicted"/>
<dbReference type="InterPro" id="IPR008254">
    <property type="entry name" value="Flavodoxin/NO_synth"/>
</dbReference>
<evidence type="ECO:0000313" key="2">
    <source>
        <dbReference type="EMBL" id="RKS71019.1"/>
    </source>
</evidence>
<organism evidence="2 3">
    <name type="scientific">Actinomadura pelletieri DSM 43383</name>
    <dbReference type="NCBI Taxonomy" id="1120940"/>
    <lineage>
        <taxon>Bacteria</taxon>
        <taxon>Bacillati</taxon>
        <taxon>Actinomycetota</taxon>
        <taxon>Actinomycetes</taxon>
        <taxon>Streptosporangiales</taxon>
        <taxon>Thermomonosporaceae</taxon>
        <taxon>Actinomadura</taxon>
    </lineage>
</organism>
<dbReference type="SUPFAM" id="SSF52218">
    <property type="entry name" value="Flavoproteins"/>
    <property type="match status" value="1"/>
</dbReference>
<dbReference type="PROSITE" id="PS50902">
    <property type="entry name" value="FLAVODOXIN_LIKE"/>
    <property type="match status" value="1"/>
</dbReference>
<dbReference type="Proteomes" id="UP000274601">
    <property type="component" value="Unassembled WGS sequence"/>
</dbReference>
<dbReference type="EMBL" id="RBWU01000006">
    <property type="protein sequence ID" value="RKS71019.1"/>
    <property type="molecule type" value="Genomic_DNA"/>
</dbReference>
<sequence length="174" mass="18630">MMRVLVAYASERGGTAEIADWIGAALREAGLDADVRPAGEVAALDGYDAAVIGGALYAGRWHREARHFVRHHADALAHRPVWLFSSGPLDHTAEEKQIAPAPGVAKIARRLHAHGHATFGGRLSPDAHGFLASRIAKRASGDFRDHDQVAEWAAGIARELRGATKTGHGRSKID</sequence>
<dbReference type="GO" id="GO:0010181">
    <property type="term" value="F:FMN binding"/>
    <property type="evidence" value="ECO:0007669"/>
    <property type="project" value="InterPro"/>
</dbReference>
<dbReference type="PANTHER" id="PTHR38030">
    <property type="entry name" value="PROTOPORPHYRINOGEN IX DEHYDROGENASE [MENAQUINONE]"/>
    <property type="match status" value="1"/>
</dbReference>